<keyword evidence="7 13" id="KW-0547">Nucleotide-binding</keyword>
<evidence type="ECO:0000313" key="16">
    <source>
        <dbReference type="Proteomes" id="UP000184222"/>
    </source>
</evidence>
<keyword evidence="9 13" id="KW-0460">Magnesium</keyword>
<dbReference type="PANTHER" id="PTHR43686">
    <property type="entry name" value="SULFURTRANSFERASE-RELATED"/>
    <property type="match status" value="1"/>
</dbReference>
<comment type="miscellaneous">
    <text evidence="13">The thiolation reaction likely consists of two steps: a first activation step by ATP to form an adenylated intermediate of the target base of tRNA, and a second nucleophilic substitution step of the sulfur (S) atom supplied by the hydrosulfide attached to the Fe-S cluster.</text>
</comment>
<keyword evidence="10 13" id="KW-0694">RNA-binding</keyword>
<keyword evidence="4 13" id="KW-0808">Transferase</keyword>
<dbReference type="GO" id="GO:0005737">
    <property type="term" value="C:cytoplasm"/>
    <property type="evidence" value="ECO:0007669"/>
    <property type="project" value="UniProtKB-SubCell"/>
</dbReference>
<evidence type="ECO:0000256" key="12">
    <source>
        <dbReference type="ARBA" id="ARBA00023014"/>
    </source>
</evidence>
<proteinExistence type="inferred from homology"/>
<dbReference type="EMBL" id="CP016796">
    <property type="protein sequence ID" value="API87001.1"/>
    <property type="molecule type" value="Genomic_DNA"/>
</dbReference>
<comment type="subcellular location">
    <subcellularLocation>
        <location evidence="13">Cytoplasm</location>
    </subcellularLocation>
</comment>
<dbReference type="GO" id="GO:0016783">
    <property type="term" value="F:sulfurtransferase activity"/>
    <property type="evidence" value="ECO:0007669"/>
    <property type="project" value="UniProtKB-UniRule"/>
</dbReference>
<evidence type="ECO:0000256" key="2">
    <source>
        <dbReference type="ARBA" id="ARBA00022490"/>
    </source>
</evidence>
<feature type="binding site" evidence="13">
    <location>
        <position position="204"/>
    </location>
    <ligand>
        <name>[4Fe-4S] cluster</name>
        <dbReference type="ChEBI" id="CHEBI:49883"/>
    </ligand>
</feature>
<evidence type="ECO:0000256" key="4">
    <source>
        <dbReference type="ARBA" id="ARBA00022679"/>
    </source>
</evidence>
<dbReference type="STRING" id="573570.F7310_06365"/>
<feature type="binding site" evidence="13">
    <location>
        <position position="113"/>
    </location>
    <ligand>
        <name>[4Fe-4S] cluster</name>
        <dbReference type="ChEBI" id="CHEBI:49883"/>
    </ligand>
</feature>
<keyword evidence="3 13" id="KW-0820">tRNA-binding</keyword>
<dbReference type="Pfam" id="PF01171">
    <property type="entry name" value="ATP_bind_3"/>
    <property type="match status" value="1"/>
</dbReference>
<accession>A0A1L4BT26</accession>
<comment type="subunit">
    <text evidence="13">Homodimer.</text>
</comment>
<comment type="cofactor">
    <cofactor evidence="13">
        <name>[4Fe-4S] cluster</name>
        <dbReference type="ChEBI" id="CHEBI:49883"/>
    </cofactor>
    <text evidence="13">Binds 1 [4Fe-4S] cluster per subunit. The cluster is chelated by three Cys residues, the fourth Fe has a free coordination site that may bind a sulfur atom transferred from the persulfide of IscS.</text>
</comment>
<dbReference type="RefSeq" id="WP_072712619.1">
    <property type="nucleotide sequence ID" value="NZ_CP016796.1"/>
</dbReference>
<dbReference type="GO" id="GO:0034227">
    <property type="term" value="P:tRNA thio-modification"/>
    <property type="evidence" value="ECO:0007669"/>
    <property type="project" value="UniProtKB-UniRule"/>
</dbReference>
<comment type="cofactor">
    <cofactor evidence="13">
        <name>Mg(2+)</name>
        <dbReference type="ChEBI" id="CHEBI:18420"/>
    </cofactor>
</comment>
<gene>
    <name evidence="13" type="primary">ttcA</name>
    <name evidence="15" type="ORF">F7310_06365</name>
</gene>
<keyword evidence="2 13" id="KW-0963">Cytoplasm</keyword>
<evidence type="ECO:0000256" key="11">
    <source>
        <dbReference type="ARBA" id="ARBA00023004"/>
    </source>
</evidence>
<dbReference type="GO" id="GO:0005524">
    <property type="term" value="F:ATP binding"/>
    <property type="evidence" value="ECO:0007669"/>
    <property type="project" value="UniProtKB-UniRule"/>
</dbReference>
<evidence type="ECO:0000256" key="7">
    <source>
        <dbReference type="ARBA" id="ARBA00022741"/>
    </source>
</evidence>
<comment type="function">
    <text evidence="13">Catalyzes the ATP-dependent 2-thiolation of cytidine in position 32 of tRNA, to form 2-thiocytidine (s(2)C32). The sulfur atoms are provided by the cysteine/cysteine desulfurase (IscS) system.</text>
</comment>
<feature type="binding site" evidence="13">
    <location>
        <position position="116"/>
    </location>
    <ligand>
        <name>[4Fe-4S] cluster</name>
        <dbReference type="ChEBI" id="CHEBI:49883"/>
    </ligand>
</feature>
<keyword evidence="16" id="KW-1185">Reference proteome</keyword>
<evidence type="ECO:0000256" key="5">
    <source>
        <dbReference type="ARBA" id="ARBA00022694"/>
    </source>
</evidence>
<dbReference type="GO" id="GO:0051539">
    <property type="term" value="F:4 iron, 4 sulfur cluster binding"/>
    <property type="evidence" value="ECO:0007669"/>
    <property type="project" value="UniProtKB-UniRule"/>
</dbReference>
<evidence type="ECO:0000256" key="8">
    <source>
        <dbReference type="ARBA" id="ARBA00022840"/>
    </source>
</evidence>
<dbReference type="GO" id="GO:0000287">
    <property type="term" value="F:magnesium ion binding"/>
    <property type="evidence" value="ECO:0007669"/>
    <property type="project" value="UniProtKB-UniRule"/>
</dbReference>
<dbReference type="HAMAP" id="MF_01850">
    <property type="entry name" value="TtcA"/>
    <property type="match status" value="1"/>
</dbReference>
<keyword evidence="1 13" id="KW-0004">4Fe-4S</keyword>
<dbReference type="Gene3D" id="3.40.50.620">
    <property type="entry name" value="HUPs"/>
    <property type="match status" value="1"/>
</dbReference>
<reference evidence="15 16" key="1">
    <citation type="journal article" date="2016" name="Appl. Environ. Microbiol.">
        <title>Whole genome relationships among Francisella bacteria of diverse origin define new species and provide specific regions for detection.</title>
        <authorList>
            <person name="Challacombe J.F."/>
            <person name="Petersen J.M."/>
            <person name="Gallegos-Graves V."/>
            <person name="Hodge D."/>
            <person name="Pillai S."/>
            <person name="Kuske C.R."/>
        </authorList>
    </citation>
    <scope>NUCLEOTIDE SEQUENCE [LARGE SCALE GENOMIC DNA]</scope>
    <source>
        <strain evidence="16">TX07-7310</strain>
    </source>
</reference>
<evidence type="ECO:0000256" key="13">
    <source>
        <dbReference type="HAMAP-Rule" id="MF_01850"/>
    </source>
</evidence>
<dbReference type="InterPro" id="IPR011063">
    <property type="entry name" value="TilS/TtcA_N"/>
</dbReference>
<dbReference type="GO" id="GO:0000049">
    <property type="term" value="F:tRNA binding"/>
    <property type="evidence" value="ECO:0007669"/>
    <property type="project" value="UniProtKB-KW"/>
</dbReference>
<dbReference type="CDD" id="cd24138">
    <property type="entry name" value="TtcA-like"/>
    <property type="match status" value="1"/>
</dbReference>
<comment type="pathway">
    <text evidence="13">tRNA modification.</text>
</comment>
<dbReference type="EC" id="2.8.1.-" evidence="13"/>
<organism evidence="15 16">
    <name type="scientific">Francisella uliginis</name>
    <dbReference type="NCBI Taxonomy" id="573570"/>
    <lineage>
        <taxon>Bacteria</taxon>
        <taxon>Pseudomonadati</taxon>
        <taxon>Pseudomonadota</taxon>
        <taxon>Gammaproteobacteria</taxon>
        <taxon>Thiotrichales</taxon>
        <taxon>Francisellaceae</taxon>
        <taxon>Francisella</taxon>
    </lineage>
</organism>
<evidence type="ECO:0000259" key="14">
    <source>
        <dbReference type="Pfam" id="PF01171"/>
    </source>
</evidence>
<protein>
    <recommendedName>
        <fullName evidence="13">tRNA-cytidine(32) 2-sulfurtransferase</fullName>
        <ecNumber evidence="13">2.8.1.-</ecNumber>
    </recommendedName>
    <alternativeName>
        <fullName evidence="13">Two-thiocytidine biosynthesis protein A</fullName>
    </alternativeName>
    <alternativeName>
        <fullName evidence="13">tRNA 2-thiocytidine biosynthesis protein TtcA</fullName>
    </alternativeName>
</protein>
<evidence type="ECO:0000256" key="10">
    <source>
        <dbReference type="ARBA" id="ARBA00022884"/>
    </source>
</evidence>
<comment type="similarity">
    <text evidence="13">Belongs to the TtcA family.</text>
</comment>
<keyword evidence="12 13" id="KW-0411">Iron-sulfur</keyword>
<evidence type="ECO:0000256" key="6">
    <source>
        <dbReference type="ARBA" id="ARBA00022723"/>
    </source>
</evidence>
<name>A0A1L4BT26_9GAMM</name>
<evidence type="ECO:0000256" key="9">
    <source>
        <dbReference type="ARBA" id="ARBA00022842"/>
    </source>
</evidence>
<evidence type="ECO:0000256" key="3">
    <source>
        <dbReference type="ARBA" id="ARBA00022555"/>
    </source>
</evidence>
<evidence type="ECO:0000313" key="15">
    <source>
        <dbReference type="EMBL" id="API87001.1"/>
    </source>
</evidence>
<keyword evidence="5 13" id="KW-0819">tRNA processing</keyword>
<keyword evidence="11 13" id="KW-0408">Iron</keyword>
<dbReference type="Proteomes" id="UP000184222">
    <property type="component" value="Chromosome"/>
</dbReference>
<dbReference type="InterPro" id="IPR014729">
    <property type="entry name" value="Rossmann-like_a/b/a_fold"/>
</dbReference>
<feature type="domain" description="tRNA(Ile)-lysidine/2-thiocytidine synthase N-terminal" evidence="14">
    <location>
        <begin position="33"/>
        <end position="196"/>
    </location>
</feature>
<dbReference type="PIRSF" id="PIRSF004976">
    <property type="entry name" value="ATPase_YdaO"/>
    <property type="match status" value="1"/>
</dbReference>
<sequence length="263" mass="30036">MTDIKISKTEKKLRHYITKAVADYKLIKKGDKVMLCLSGGKDSFGLLKVLHGLIKNGTYDIDLHVYTLDQSQPGWDDSQLRKYLDDLGVSYEIETKNTYGVVIDKVPEGKTYCSLCSRLRRGNIYRYAKEHKMDKIILGHHRDDLIESLLMSILYQGQIKSMPPKFITKDGENTVIRPMVLVQERDLIEFAKEQDFPIIPCNLCGSQENLKRKKVKKLIQDLAHENPKVPSNILNSLSNVLPSHLMDRDLLDISNPTNIASHV</sequence>
<dbReference type="AlphaFoldDB" id="A0A1L4BT26"/>
<dbReference type="NCBIfam" id="NF007972">
    <property type="entry name" value="PRK10696.1"/>
    <property type="match status" value="1"/>
</dbReference>
<dbReference type="PANTHER" id="PTHR43686:SF1">
    <property type="entry name" value="AMINOTRAN_5 DOMAIN-CONTAINING PROTEIN"/>
    <property type="match status" value="1"/>
</dbReference>
<keyword evidence="6 13" id="KW-0479">Metal-binding</keyword>
<keyword evidence="8 13" id="KW-0067">ATP-binding</keyword>
<dbReference type="SUPFAM" id="SSF52402">
    <property type="entry name" value="Adenine nucleotide alpha hydrolases-like"/>
    <property type="match status" value="1"/>
</dbReference>
<feature type="short sequence motif" description="PP-loop motif" evidence="13">
    <location>
        <begin position="38"/>
        <end position="43"/>
    </location>
</feature>
<evidence type="ECO:0000256" key="1">
    <source>
        <dbReference type="ARBA" id="ARBA00022485"/>
    </source>
</evidence>
<dbReference type="InterPro" id="IPR012089">
    <property type="entry name" value="tRNA_Cyd_32_2_STrfase"/>
</dbReference>
<dbReference type="InterPro" id="IPR035107">
    <property type="entry name" value="tRNA_thiolation_TtcA_Ctu1"/>
</dbReference>
<comment type="catalytic activity">
    <reaction evidence="13">
        <text>cytidine(32) in tRNA + S-sulfanyl-L-cysteinyl-[cysteine desulfurase] + AH2 + ATP = 2-thiocytidine(32) in tRNA + L-cysteinyl-[cysteine desulfurase] + A + AMP + diphosphate + H(+)</text>
        <dbReference type="Rhea" id="RHEA:57048"/>
        <dbReference type="Rhea" id="RHEA-COMP:10288"/>
        <dbReference type="Rhea" id="RHEA-COMP:12157"/>
        <dbReference type="Rhea" id="RHEA-COMP:12158"/>
        <dbReference type="Rhea" id="RHEA-COMP:14821"/>
        <dbReference type="ChEBI" id="CHEBI:13193"/>
        <dbReference type="ChEBI" id="CHEBI:15378"/>
        <dbReference type="ChEBI" id="CHEBI:17499"/>
        <dbReference type="ChEBI" id="CHEBI:29950"/>
        <dbReference type="ChEBI" id="CHEBI:30616"/>
        <dbReference type="ChEBI" id="CHEBI:33019"/>
        <dbReference type="ChEBI" id="CHEBI:61963"/>
        <dbReference type="ChEBI" id="CHEBI:82748"/>
        <dbReference type="ChEBI" id="CHEBI:141453"/>
        <dbReference type="ChEBI" id="CHEBI:456215"/>
    </reaction>
</comment>
<dbReference type="KEGG" id="frx:F7310_06365"/>